<gene>
    <name evidence="2" type="ORF">POF43_009315</name>
    <name evidence="3" type="ORF">POF50_010350</name>
</gene>
<proteinExistence type="predicted"/>
<evidence type="ECO:0000313" key="3">
    <source>
        <dbReference type="EMBL" id="MDI5969735.1"/>
    </source>
</evidence>
<dbReference type="EMBL" id="JAAGKO020000009">
    <property type="protein sequence ID" value="MDI5962905.1"/>
    <property type="molecule type" value="Genomic_DNA"/>
</dbReference>
<evidence type="ECO:0000256" key="1">
    <source>
        <dbReference type="SAM" id="MobiDB-lite"/>
    </source>
</evidence>
<sequence>MRRERSGRELERRCRKLVDGLELPRPFDAAAFIARLARARGRPIELIAVPARPDAPCGLLITTARADYVMYAADTTPLHQQHILLHEAAHLVCGHHDRAVAGGDAAAVLLPNLPASLVKAVLGRTVYTEPQEREAELVASLLRCRAERDAAVPPPQPRTRLQSLFDAPRDGRRG</sequence>
<evidence type="ECO:0000313" key="4">
    <source>
        <dbReference type="Proteomes" id="UP001156398"/>
    </source>
</evidence>
<accession>A0AA90KFV5</accession>
<comment type="caution">
    <text evidence="3">The sequence shown here is derived from an EMBL/GenBank/DDBJ whole genome shotgun (WGS) entry which is preliminary data.</text>
</comment>
<evidence type="ECO:0000313" key="2">
    <source>
        <dbReference type="EMBL" id="MDI5962905.1"/>
    </source>
</evidence>
<name>A0AA90KFV5_9ACTN</name>
<dbReference type="EMBL" id="JABXJJ020000011">
    <property type="protein sequence ID" value="MDI5969735.1"/>
    <property type="molecule type" value="Genomic_DNA"/>
</dbReference>
<feature type="region of interest" description="Disordered" evidence="1">
    <location>
        <begin position="148"/>
        <end position="174"/>
    </location>
</feature>
<organism evidence="3">
    <name type="scientific">Streptantibioticus silvisoli</name>
    <dbReference type="NCBI Taxonomy" id="2705255"/>
    <lineage>
        <taxon>Bacteria</taxon>
        <taxon>Bacillati</taxon>
        <taxon>Actinomycetota</taxon>
        <taxon>Actinomycetes</taxon>
        <taxon>Kitasatosporales</taxon>
        <taxon>Streptomycetaceae</taxon>
        <taxon>Streptantibioticus</taxon>
    </lineage>
</organism>
<dbReference type="AlphaFoldDB" id="A0AA90KFV5"/>
<keyword evidence="4" id="KW-1185">Reference proteome</keyword>
<protein>
    <submittedName>
        <fullName evidence="3">ParH-like protein</fullName>
    </submittedName>
</protein>
<reference evidence="3 4" key="1">
    <citation type="submission" date="2023-05" db="EMBL/GenBank/DDBJ databases">
        <title>Streptantibioticus silvisoli sp. nov., acidotolerant actinomycetes 1 from pine litter.</title>
        <authorList>
            <person name="Swiecimska M."/>
            <person name="Golinska P."/>
            <person name="Sangal V."/>
            <person name="Wachnowicz B."/>
            <person name="Goodfellow M."/>
        </authorList>
    </citation>
    <scope>NUCLEOTIDE SEQUENCE</scope>
    <source>
        <strain evidence="3">SL13</strain>
        <strain evidence="2 4">SL54</strain>
    </source>
</reference>
<dbReference type="Proteomes" id="UP001156398">
    <property type="component" value="Unassembled WGS sequence"/>
</dbReference>
<dbReference type="RefSeq" id="WP_271317109.1">
    <property type="nucleotide sequence ID" value="NZ_JAAGKO020000009.1"/>
</dbReference>